<dbReference type="CDD" id="cd20544">
    <property type="entry name" value="CYCLIN_AtCycD-like_rpt2"/>
    <property type="match status" value="1"/>
</dbReference>
<dbReference type="AlphaFoldDB" id="A0AAD5IIG8"/>
<dbReference type="CDD" id="cd20543">
    <property type="entry name" value="CYCLIN_AtCycD-like_rpt1"/>
    <property type="match status" value="1"/>
</dbReference>
<name>A0AAD5IIG8_ACENE</name>
<evidence type="ECO:0000256" key="2">
    <source>
        <dbReference type="ARBA" id="ARBA00022618"/>
    </source>
</evidence>
<comment type="similarity">
    <text evidence="1">Belongs to the cyclin family. Cyclin D subfamily.</text>
</comment>
<sequence>MSVSSNCNLYCTELASDVVSLDPAFDSFTDDDHDENYIISIFNSEVDQMQSAQLLAKYRKLPELVSARQEAIKWMLKVHNHYRFKPETTYLSVNYLDRFLLSRSFPAGKKWLWQLLSVACLALAAKMEETSVPLLLDLQIMEPNFLFKPKTVQRMELLVMATLKWRLRTITPFDFLHFFVHKLSLLTPQRNGFSTNRLLSSASDVIIRTCKVINFLDYHPSTIAAAVVIWATSNHIVDDQKLGCFHKRVNRDMVKRCYNLIKRNLQVPLNGKLGVLFRGSCDAIKTSTNYKEIKSNQDLPVPIHKCLKSGND</sequence>
<evidence type="ECO:0000256" key="3">
    <source>
        <dbReference type="ARBA" id="ARBA00023127"/>
    </source>
</evidence>
<evidence type="ECO:0000256" key="5">
    <source>
        <dbReference type="RuleBase" id="RU000383"/>
    </source>
</evidence>
<accession>A0AAD5IIG8</accession>
<keyword evidence="8" id="KW-1185">Reference proteome</keyword>
<dbReference type="GO" id="GO:0051301">
    <property type="term" value="P:cell division"/>
    <property type="evidence" value="ECO:0007669"/>
    <property type="project" value="UniProtKB-KW"/>
</dbReference>
<reference evidence="7" key="1">
    <citation type="journal article" date="2022" name="Plant J.">
        <title>Strategies of tolerance reflected in two North American maple genomes.</title>
        <authorList>
            <person name="McEvoy S.L."/>
            <person name="Sezen U.U."/>
            <person name="Trouern-Trend A."/>
            <person name="McMahon S.M."/>
            <person name="Schaberg P.G."/>
            <person name="Yang J."/>
            <person name="Wegrzyn J.L."/>
            <person name="Swenson N.G."/>
        </authorList>
    </citation>
    <scope>NUCLEOTIDE SEQUENCE</scope>
    <source>
        <strain evidence="7">91603</strain>
    </source>
</reference>
<evidence type="ECO:0000256" key="4">
    <source>
        <dbReference type="ARBA" id="ARBA00023306"/>
    </source>
</evidence>
<reference evidence="7" key="2">
    <citation type="submission" date="2023-02" db="EMBL/GenBank/DDBJ databases">
        <authorList>
            <person name="Swenson N.G."/>
            <person name="Wegrzyn J.L."/>
            <person name="Mcevoy S.L."/>
        </authorList>
    </citation>
    <scope>NUCLEOTIDE SEQUENCE</scope>
    <source>
        <strain evidence="7">91603</strain>
        <tissue evidence="7">Leaf</tissue>
    </source>
</reference>
<gene>
    <name evidence="7" type="ORF">LWI28_002590</name>
</gene>
<dbReference type="FunFam" id="1.10.472.10:FF:000060">
    <property type="entry name" value="D6-type cyclin"/>
    <property type="match status" value="1"/>
</dbReference>
<dbReference type="InterPro" id="IPR036915">
    <property type="entry name" value="Cyclin-like_sf"/>
</dbReference>
<evidence type="ECO:0000256" key="1">
    <source>
        <dbReference type="ARBA" id="ARBA00009065"/>
    </source>
</evidence>
<evidence type="ECO:0000313" key="8">
    <source>
        <dbReference type="Proteomes" id="UP001064489"/>
    </source>
</evidence>
<proteinExistence type="inferred from homology"/>
<dbReference type="InterPro" id="IPR039361">
    <property type="entry name" value="Cyclin"/>
</dbReference>
<dbReference type="InterPro" id="IPR013763">
    <property type="entry name" value="Cyclin-like_dom"/>
</dbReference>
<dbReference type="SMART" id="SM00385">
    <property type="entry name" value="CYCLIN"/>
    <property type="match status" value="1"/>
</dbReference>
<organism evidence="7 8">
    <name type="scientific">Acer negundo</name>
    <name type="common">Box elder</name>
    <dbReference type="NCBI Taxonomy" id="4023"/>
    <lineage>
        <taxon>Eukaryota</taxon>
        <taxon>Viridiplantae</taxon>
        <taxon>Streptophyta</taxon>
        <taxon>Embryophyta</taxon>
        <taxon>Tracheophyta</taxon>
        <taxon>Spermatophyta</taxon>
        <taxon>Magnoliopsida</taxon>
        <taxon>eudicotyledons</taxon>
        <taxon>Gunneridae</taxon>
        <taxon>Pentapetalae</taxon>
        <taxon>rosids</taxon>
        <taxon>malvids</taxon>
        <taxon>Sapindales</taxon>
        <taxon>Sapindaceae</taxon>
        <taxon>Hippocastanoideae</taxon>
        <taxon>Acereae</taxon>
        <taxon>Acer</taxon>
    </lineage>
</organism>
<dbReference type="InterPro" id="IPR006671">
    <property type="entry name" value="Cyclin_N"/>
</dbReference>
<evidence type="ECO:0000313" key="7">
    <source>
        <dbReference type="EMBL" id="KAI9164812.1"/>
    </source>
</evidence>
<dbReference type="FunFam" id="1.10.472.10:FF:000040">
    <property type="entry name" value="D6-type cyclin"/>
    <property type="match status" value="1"/>
</dbReference>
<keyword evidence="3 5" id="KW-0195">Cyclin</keyword>
<dbReference type="SUPFAM" id="SSF47954">
    <property type="entry name" value="Cyclin-like"/>
    <property type="match status" value="1"/>
</dbReference>
<dbReference type="PANTHER" id="PTHR10177">
    <property type="entry name" value="CYCLINS"/>
    <property type="match status" value="1"/>
</dbReference>
<keyword evidence="2" id="KW-0132">Cell division</keyword>
<evidence type="ECO:0000259" key="6">
    <source>
        <dbReference type="SMART" id="SM00385"/>
    </source>
</evidence>
<dbReference type="Proteomes" id="UP001064489">
    <property type="component" value="Chromosome 10"/>
</dbReference>
<dbReference type="Gene3D" id="1.10.472.10">
    <property type="entry name" value="Cyclin-like"/>
    <property type="match status" value="2"/>
</dbReference>
<comment type="caution">
    <text evidence="7">The sequence shown here is derived from an EMBL/GenBank/DDBJ whole genome shotgun (WGS) entry which is preliminary data.</text>
</comment>
<keyword evidence="4" id="KW-0131">Cell cycle</keyword>
<feature type="domain" description="Cyclin-like" evidence="6">
    <location>
        <begin position="73"/>
        <end position="161"/>
    </location>
</feature>
<dbReference type="EMBL" id="JAJSOW010000105">
    <property type="protein sequence ID" value="KAI9164812.1"/>
    <property type="molecule type" value="Genomic_DNA"/>
</dbReference>
<protein>
    <recommendedName>
        <fullName evidence="6">Cyclin-like domain-containing protein</fullName>
    </recommendedName>
</protein>
<dbReference type="Pfam" id="PF00134">
    <property type="entry name" value="Cyclin_N"/>
    <property type="match status" value="1"/>
</dbReference>